<comment type="subcellular location">
    <subcellularLocation>
        <location evidence="2">Secreted</location>
    </subcellularLocation>
</comment>
<comment type="similarity">
    <text evidence="3 10 11">Belongs to the peptidase S8 family.</text>
</comment>
<dbReference type="PROSITE" id="PS51892">
    <property type="entry name" value="SUBTILASE"/>
    <property type="match status" value="1"/>
</dbReference>
<dbReference type="InterPro" id="IPR050131">
    <property type="entry name" value="Peptidase_S8_subtilisin-like"/>
</dbReference>
<dbReference type="PROSITE" id="PS00137">
    <property type="entry name" value="SUBTILASE_HIS"/>
    <property type="match status" value="1"/>
</dbReference>
<evidence type="ECO:0000256" key="1">
    <source>
        <dbReference type="ARBA" id="ARBA00001913"/>
    </source>
</evidence>
<dbReference type="InterPro" id="IPR022398">
    <property type="entry name" value="Peptidase_S8_His-AS"/>
</dbReference>
<accession>A0A941ARH5</accession>
<dbReference type="AlphaFoldDB" id="A0A941ARH5"/>
<keyword evidence="9" id="KW-0106">Calcium</keyword>
<name>A0A941ARH5_9BACI</name>
<dbReference type="InterPro" id="IPR036852">
    <property type="entry name" value="Peptidase_S8/S53_dom_sf"/>
</dbReference>
<dbReference type="Gene3D" id="3.40.50.12090">
    <property type="match status" value="2"/>
</dbReference>
<feature type="active site" description="Charge relay system" evidence="10">
    <location>
        <position position="130"/>
    </location>
</feature>
<dbReference type="PROSITE" id="PS00136">
    <property type="entry name" value="SUBTILASE_ASP"/>
    <property type="match status" value="1"/>
</dbReference>
<evidence type="ECO:0000256" key="10">
    <source>
        <dbReference type="PROSITE-ProRule" id="PRU01240"/>
    </source>
</evidence>
<dbReference type="RefSeq" id="WP_210598492.1">
    <property type="nucleotide sequence ID" value="NZ_JAGKSQ010000007.1"/>
</dbReference>
<evidence type="ECO:0000256" key="11">
    <source>
        <dbReference type="RuleBase" id="RU003355"/>
    </source>
</evidence>
<dbReference type="GO" id="GO:0046872">
    <property type="term" value="F:metal ion binding"/>
    <property type="evidence" value="ECO:0007669"/>
    <property type="project" value="UniProtKB-KW"/>
</dbReference>
<dbReference type="InterPro" id="IPR034202">
    <property type="entry name" value="Subtilisin_Carlsberg-like"/>
</dbReference>
<feature type="domain" description="Peptidase S8/S53" evidence="12">
    <location>
        <begin position="121"/>
        <end position="374"/>
    </location>
</feature>
<dbReference type="Gene3D" id="3.30.70.80">
    <property type="entry name" value="Peptidase S8 propeptide/proteinase inhibitor I9"/>
    <property type="match status" value="1"/>
</dbReference>
<dbReference type="PANTHER" id="PTHR43806">
    <property type="entry name" value="PEPTIDASE S8"/>
    <property type="match status" value="1"/>
</dbReference>
<dbReference type="SUPFAM" id="SSF52743">
    <property type="entry name" value="Subtilisin-like"/>
    <property type="match status" value="1"/>
</dbReference>
<evidence type="ECO:0000313" key="13">
    <source>
        <dbReference type="EMBL" id="MBP3952633.1"/>
    </source>
</evidence>
<protein>
    <submittedName>
        <fullName evidence="13">S8 family serine peptidase</fullName>
    </submittedName>
</protein>
<keyword evidence="7 10" id="KW-0378">Hydrolase</keyword>
<evidence type="ECO:0000256" key="3">
    <source>
        <dbReference type="ARBA" id="ARBA00011073"/>
    </source>
</evidence>
<proteinExistence type="inferred from homology"/>
<evidence type="ECO:0000313" key="14">
    <source>
        <dbReference type="Proteomes" id="UP000678228"/>
    </source>
</evidence>
<dbReference type="Gene3D" id="3.40.50.200">
    <property type="entry name" value="Peptidase S8/S53 domain"/>
    <property type="match status" value="1"/>
</dbReference>
<feature type="active site" description="Charge relay system" evidence="10">
    <location>
        <position position="161"/>
    </location>
</feature>
<dbReference type="GO" id="GO:0006508">
    <property type="term" value="P:proteolysis"/>
    <property type="evidence" value="ECO:0007669"/>
    <property type="project" value="UniProtKB-KW"/>
</dbReference>
<gene>
    <name evidence="13" type="ORF">J7W16_16045</name>
</gene>
<dbReference type="InterPro" id="IPR007253">
    <property type="entry name" value="Cell_wall-bd_2"/>
</dbReference>
<keyword evidence="8 10" id="KW-0720">Serine protease</keyword>
<dbReference type="EMBL" id="JAGKSQ010000007">
    <property type="protein sequence ID" value="MBP3952633.1"/>
    <property type="molecule type" value="Genomic_DNA"/>
</dbReference>
<sequence length="686" mass="75038">MVKNRIILVSLLILCCCSNSEGKLGTQAVDQYDDMTEVIISFNETVSEEVVEDADGSIIEIIDVAPIATAIVPINELEEIERNPLVEHVEEDQVVTIHNETDNWGINRIHAPFAWNANFTGKGVRVAVIDTGIDTRHEDLQIVGGISTVHYTDSYHDDNGHGTHVAGILAALHNGNGIRGVAPDVDLFAVKSLDADGSGSLSSIIHALEWSISNNMDIINLSIGMTNHSNSLKLMVDRAYEQGILLVGSAGNNGTANIDNYTVNYPAKYDSVIAVGATDTDNERGRFSTQANAYSATGPALEISAPGIGIYSTYLNNGYQNMSGTSMSAPFVSGALAVLKEKHPTFTNTQLRSRLTENVKDLGEPNRDVIFGHGLVRIPEEYVRKTVEIFGANRYLTGIEVSRRGWPEGSDVVVLGRGDQPIDALTSSVLASKFQSPLLLTRPDRLLNDLLLELNRLQPSKIYLAGGDTAISPEIEKNLRQQGYPIQRIRGRSRFDTAVKIASEVGTTNEVFLTTANEQSPDALSIAPYAGMMQIPILLTARDHLSSEVVSYFHHNEIRKVTIIGGTQVISEKIRDQLRQLGVTSIEGISGESRFSTSIEVVKRFEKDFDFSNVSFASGRSFIDALPASPYSSSQRSPIILTDTNHLPKEVQTWMNEQNLSRTTFTILGGTHAITENTRFMIRIPL</sequence>
<dbReference type="Pfam" id="PF00082">
    <property type="entry name" value="Peptidase_S8"/>
    <property type="match status" value="1"/>
</dbReference>
<comment type="caution">
    <text evidence="13">The sequence shown here is derived from an EMBL/GenBank/DDBJ whole genome shotgun (WGS) entry which is preliminary data.</text>
</comment>
<keyword evidence="4" id="KW-0964">Secreted</keyword>
<dbReference type="CDD" id="cd07477">
    <property type="entry name" value="Peptidases_S8_Subtilisin_subset"/>
    <property type="match status" value="1"/>
</dbReference>
<dbReference type="InterPro" id="IPR023828">
    <property type="entry name" value="Peptidase_S8_Ser-AS"/>
</dbReference>
<evidence type="ECO:0000256" key="8">
    <source>
        <dbReference type="ARBA" id="ARBA00022825"/>
    </source>
</evidence>
<dbReference type="PANTHER" id="PTHR43806:SF11">
    <property type="entry name" value="CEREVISIN-RELATED"/>
    <property type="match status" value="1"/>
</dbReference>
<comment type="cofactor">
    <cofactor evidence="1">
        <name>Ca(2+)</name>
        <dbReference type="ChEBI" id="CHEBI:29108"/>
    </cofactor>
</comment>
<dbReference type="Pfam" id="PF04122">
    <property type="entry name" value="CW_binding_2"/>
    <property type="match status" value="3"/>
</dbReference>
<evidence type="ECO:0000256" key="2">
    <source>
        <dbReference type="ARBA" id="ARBA00004613"/>
    </source>
</evidence>
<evidence type="ECO:0000256" key="6">
    <source>
        <dbReference type="ARBA" id="ARBA00022723"/>
    </source>
</evidence>
<dbReference type="InterPro" id="IPR037045">
    <property type="entry name" value="S8pro/Inhibitor_I9_sf"/>
</dbReference>
<evidence type="ECO:0000256" key="7">
    <source>
        <dbReference type="ARBA" id="ARBA00022801"/>
    </source>
</evidence>
<feature type="active site" description="Charge relay system" evidence="10">
    <location>
        <position position="326"/>
    </location>
</feature>
<dbReference type="GO" id="GO:0004252">
    <property type="term" value="F:serine-type endopeptidase activity"/>
    <property type="evidence" value="ECO:0007669"/>
    <property type="project" value="UniProtKB-UniRule"/>
</dbReference>
<keyword evidence="14" id="KW-1185">Reference proteome</keyword>
<evidence type="ECO:0000256" key="9">
    <source>
        <dbReference type="ARBA" id="ARBA00022837"/>
    </source>
</evidence>
<keyword evidence="6" id="KW-0479">Metal-binding</keyword>
<dbReference type="GO" id="GO:0005576">
    <property type="term" value="C:extracellular region"/>
    <property type="evidence" value="ECO:0007669"/>
    <property type="project" value="UniProtKB-SubCell"/>
</dbReference>
<organism evidence="13 14">
    <name type="scientific">Halalkalibacter suaedae</name>
    <dbReference type="NCBI Taxonomy" id="2822140"/>
    <lineage>
        <taxon>Bacteria</taxon>
        <taxon>Bacillati</taxon>
        <taxon>Bacillota</taxon>
        <taxon>Bacilli</taxon>
        <taxon>Bacillales</taxon>
        <taxon>Bacillaceae</taxon>
        <taxon>Halalkalibacter</taxon>
    </lineage>
</organism>
<dbReference type="Proteomes" id="UP000678228">
    <property type="component" value="Unassembled WGS sequence"/>
</dbReference>
<evidence type="ECO:0000256" key="4">
    <source>
        <dbReference type="ARBA" id="ARBA00022525"/>
    </source>
</evidence>
<keyword evidence="5 10" id="KW-0645">Protease</keyword>
<dbReference type="InterPro" id="IPR000209">
    <property type="entry name" value="Peptidase_S8/S53_dom"/>
</dbReference>
<reference evidence="13" key="1">
    <citation type="submission" date="2021-03" db="EMBL/GenBank/DDBJ databases">
        <title>Bacillus suaedae sp. nov., isolated from Suaeda aralocaspica.</title>
        <authorList>
            <person name="Lei R.F.R."/>
        </authorList>
    </citation>
    <scope>NUCLEOTIDE SEQUENCE</scope>
    <source>
        <strain evidence="13">YZJH907-2</strain>
    </source>
</reference>
<dbReference type="InterPro" id="IPR015500">
    <property type="entry name" value="Peptidase_S8_subtilisin-rel"/>
</dbReference>
<dbReference type="InterPro" id="IPR023827">
    <property type="entry name" value="Peptidase_S8_Asp-AS"/>
</dbReference>
<dbReference type="PRINTS" id="PR00723">
    <property type="entry name" value="SUBTILISIN"/>
</dbReference>
<evidence type="ECO:0000259" key="12">
    <source>
        <dbReference type="Pfam" id="PF00082"/>
    </source>
</evidence>
<dbReference type="PROSITE" id="PS00138">
    <property type="entry name" value="SUBTILASE_SER"/>
    <property type="match status" value="1"/>
</dbReference>
<evidence type="ECO:0000256" key="5">
    <source>
        <dbReference type="ARBA" id="ARBA00022670"/>
    </source>
</evidence>